<feature type="non-terminal residue" evidence="2">
    <location>
        <position position="88"/>
    </location>
</feature>
<sequence>MDLLVFGHKNPDTDSICSSISLTYLKNQLGHNATACALGDIRKEAQFVLDYFKVDAPKVLNTDETPIKGLNVVLVDHNEYAQSADGIE</sequence>
<dbReference type="InterPro" id="IPR001667">
    <property type="entry name" value="DDH_dom"/>
</dbReference>
<dbReference type="AlphaFoldDB" id="A0A371IY63"/>
<dbReference type="Pfam" id="PF01368">
    <property type="entry name" value="DHH"/>
    <property type="match status" value="1"/>
</dbReference>
<dbReference type="Proteomes" id="UP000215694">
    <property type="component" value="Unassembled WGS sequence"/>
</dbReference>
<dbReference type="SUPFAM" id="SSF64182">
    <property type="entry name" value="DHH phosphoesterases"/>
    <property type="match status" value="1"/>
</dbReference>
<keyword evidence="3" id="KW-1185">Reference proteome</keyword>
<accession>A0A371IY63</accession>
<reference evidence="2 3" key="1">
    <citation type="journal article" date="2017" name="Genome Announc.">
        <title>Draft Genome Sequence of Romboutsia weinsteinii sp. nov. Strain CCRI-19649(T) Isolated from Surface Water.</title>
        <authorList>
            <person name="Maheux A.F."/>
            <person name="Boudreau D.K."/>
            <person name="Berube E."/>
            <person name="Boissinot M."/>
            <person name="Cantin P."/>
            <person name="Raymond F."/>
            <person name="Corbeil J."/>
            <person name="Omar R.F."/>
            <person name="Bergeron M.G."/>
        </authorList>
    </citation>
    <scope>NUCLEOTIDE SEQUENCE [LARGE SCALE GENOMIC DNA]</scope>
    <source>
        <strain evidence="2 3">CCRI-19649</strain>
    </source>
</reference>
<comment type="caution">
    <text evidence="2">The sequence shown here is derived from an EMBL/GenBank/DDBJ whole genome shotgun (WGS) entry which is preliminary data.</text>
</comment>
<evidence type="ECO:0000259" key="1">
    <source>
        <dbReference type="Pfam" id="PF01368"/>
    </source>
</evidence>
<feature type="domain" description="DDH" evidence="1">
    <location>
        <begin position="4"/>
        <end position="81"/>
    </location>
</feature>
<evidence type="ECO:0000313" key="2">
    <source>
        <dbReference type="EMBL" id="RDY25427.1"/>
    </source>
</evidence>
<dbReference type="EMBL" id="NOJY02000073">
    <property type="protein sequence ID" value="RDY25427.1"/>
    <property type="molecule type" value="Genomic_DNA"/>
</dbReference>
<evidence type="ECO:0000313" key="3">
    <source>
        <dbReference type="Proteomes" id="UP000215694"/>
    </source>
</evidence>
<dbReference type="Gene3D" id="3.90.1640.10">
    <property type="entry name" value="inorganic pyrophosphatase (n-terminal core)"/>
    <property type="match status" value="1"/>
</dbReference>
<gene>
    <name evidence="2" type="ORF">CHL78_018195</name>
</gene>
<dbReference type="InterPro" id="IPR038763">
    <property type="entry name" value="DHH_sf"/>
</dbReference>
<name>A0A371IY63_9FIRM</name>
<organism evidence="2 3">
    <name type="scientific">Romboutsia weinsteinii</name>
    <dbReference type="NCBI Taxonomy" id="2020949"/>
    <lineage>
        <taxon>Bacteria</taxon>
        <taxon>Bacillati</taxon>
        <taxon>Bacillota</taxon>
        <taxon>Clostridia</taxon>
        <taxon>Peptostreptococcales</taxon>
        <taxon>Peptostreptococcaceae</taxon>
        <taxon>Romboutsia</taxon>
    </lineage>
</organism>
<protein>
    <submittedName>
        <fullName evidence="2">Manganese-dependent inorganic pyrophosphatase</fullName>
    </submittedName>
</protein>
<dbReference type="RefSeq" id="WP_199534117.1">
    <property type="nucleotide sequence ID" value="NZ_NOJY02000073.1"/>
</dbReference>
<proteinExistence type="predicted"/>